<evidence type="ECO:0000256" key="6">
    <source>
        <dbReference type="ARBA" id="ARBA00022917"/>
    </source>
</evidence>
<dbReference type="InterPro" id="IPR002376">
    <property type="entry name" value="Formyl_transf_N"/>
</dbReference>
<dbReference type="SUPFAM" id="SSF50486">
    <property type="entry name" value="FMT C-terminal domain-like"/>
    <property type="match status" value="1"/>
</dbReference>
<feature type="domain" description="Formyl transferase N-terminal" evidence="8">
    <location>
        <begin position="3"/>
        <end position="178"/>
    </location>
</feature>
<dbReference type="Pfam" id="PF00551">
    <property type="entry name" value="Formyl_trans_N"/>
    <property type="match status" value="1"/>
</dbReference>
<evidence type="ECO:0000259" key="8">
    <source>
        <dbReference type="Pfam" id="PF00551"/>
    </source>
</evidence>
<sequence length="311" mass="35517">MFKIVFFGTSTLSKKCLEQLFYDNDFEICAVVTQPDKINHRNNKIVPSDVKSFCLEKNITFFQPKQSISIKADLEKLKADIGICVSFGQYLHQDIIDLFPNKVINLHPSKLPLLRGGAPLHWTIINGFKKSALSVIQLVKKMDAGPIWKQQDFLVNNDWNTGDLSIYVEEHSPSFLIECTKEILNKKGKWFEQIGEPTFGLNIRKEQEHLDLNQIYKSFLNWVKGLAPKPGGWLSFEGKNIKIFKAKYVSKSNYKHQLGEIVNISRKGINIALKSNEIISIEKIQIPGKRVIEVSEIINGKHPFVVGKCFK</sequence>
<dbReference type="Gene3D" id="3.40.50.170">
    <property type="entry name" value="Formyl transferase, N-terminal domain"/>
    <property type="match status" value="1"/>
</dbReference>
<keyword evidence="6" id="KW-0648">Protein biosynthesis</keyword>
<dbReference type="SUPFAM" id="SSF53328">
    <property type="entry name" value="Formyltransferase"/>
    <property type="match status" value="1"/>
</dbReference>
<reference evidence="10 11" key="1">
    <citation type="journal article" date="2012" name="J. Bacteriol.">
        <title>Draft Genome Sequences of Four Axenic Mycoplasma genitalium Strains Isolated from Denmark, Japan, and Australia.</title>
        <authorList>
            <person name="McGowin C.L."/>
            <person name="Ma L."/>
            <person name="Jensen J.S."/>
            <person name="Mancuso M.M."/>
            <person name="Hamasuna R."/>
            <person name="Adegboye D."/>
            <person name="Martin D.H."/>
        </authorList>
    </citation>
    <scope>NUCLEOTIDE SEQUENCE [LARGE SCALE GENOMIC DNA]</scope>
    <source>
        <strain evidence="10 11">M6320</strain>
    </source>
</reference>
<comment type="catalytic activity">
    <reaction evidence="7">
        <text>L-methionyl-tRNA(fMet) + (6R)-10-formyltetrahydrofolate = N-formyl-L-methionyl-tRNA(fMet) + (6S)-5,6,7,8-tetrahydrofolate + H(+)</text>
        <dbReference type="Rhea" id="RHEA:24380"/>
        <dbReference type="Rhea" id="RHEA-COMP:9952"/>
        <dbReference type="Rhea" id="RHEA-COMP:9953"/>
        <dbReference type="ChEBI" id="CHEBI:15378"/>
        <dbReference type="ChEBI" id="CHEBI:57453"/>
        <dbReference type="ChEBI" id="CHEBI:78530"/>
        <dbReference type="ChEBI" id="CHEBI:78844"/>
        <dbReference type="ChEBI" id="CHEBI:195366"/>
        <dbReference type="EC" id="2.1.2.9"/>
    </reaction>
</comment>
<dbReference type="InterPro" id="IPR037022">
    <property type="entry name" value="Formyl_trans_C_sf"/>
</dbReference>
<evidence type="ECO:0000256" key="3">
    <source>
        <dbReference type="ARBA" id="ARBA00012261"/>
    </source>
</evidence>
<organism evidence="10 11">
    <name type="scientific">Mycoplasmoides genitalium M6320</name>
    <dbReference type="NCBI Taxonomy" id="662945"/>
    <lineage>
        <taxon>Bacteria</taxon>
        <taxon>Bacillati</taxon>
        <taxon>Mycoplasmatota</taxon>
        <taxon>Mycoplasmoidales</taxon>
        <taxon>Mycoplasmoidaceae</taxon>
        <taxon>Mycoplasmoides</taxon>
    </lineage>
</organism>
<evidence type="ECO:0000313" key="11">
    <source>
        <dbReference type="Proteomes" id="UP000005254"/>
    </source>
</evidence>
<feature type="domain" description="Formyl transferase C-terminal" evidence="9">
    <location>
        <begin position="202"/>
        <end position="301"/>
    </location>
</feature>
<evidence type="ECO:0000256" key="1">
    <source>
        <dbReference type="ARBA" id="ARBA00002606"/>
    </source>
</evidence>
<dbReference type="CDD" id="cd08646">
    <property type="entry name" value="FMT_core_Met-tRNA-FMT_N"/>
    <property type="match status" value="1"/>
</dbReference>
<evidence type="ECO:0000313" key="10">
    <source>
        <dbReference type="EMBL" id="AFQ04202.1"/>
    </source>
</evidence>
<dbReference type="InterPro" id="IPR005794">
    <property type="entry name" value="Fmt"/>
</dbReference>
<gene>
    <name evidence="10" type="ORF">CM1_02230</name>
</gene>
<dbReference type="InterPro" id="IPR036477">
    <property type="entry name" value="Formyl_transf_N_sf"/>
</dbReference>
<comment type="function">
    <text evidence="1">Attaches a formyl group to the free amino group of methionyl-tRNA(fMet). The formyl group appears to play a dual role in the initiator identity of N-formylmethionyl-tRNA by promoting its recognition by IF2 and preventing the misappropriation of this tRNA by the elongation apparatus.</text>
</comment>
<dbReference type="Gene3D" id="3.10.25.10">
    <property type="entry name" value="Formyl transferase, C-terminal domain"/>
    <property type="match status" value="1"/>
</dbReference>
<dbReference type="InterPro" id="IPR005793">
    <property type="entry name" value="Formyl_trans_C"/>
</dbReference>
<dbReference type="InterPro" id="IPR041711">
    <property type="entry name" value="Met-tRNA-FMT_N"/>
</dbReference>
<dbReference type="PANTHER" id="PTHR11138:SF5">
    <property type="entry name" value="METHIONYL-TRNA FORMYLTRANSFERASE, MITOCHONDRIAL"/>
    <property type="match status" value="1"/>
</dbReference>
<protein>
    <recommendedName>
        <fullName evidence="4">Methionyl-tRNA formyltransferase</fullName>
        <ecNumber evidence="3">2.1.2.9</ecNumber>
    </recommendedName>
</protein>
<evidence type="ECO:0000256" key="2">
    <source>
        <dbReference type="ARBA" id="ARBA00010699"/>
    </source>
</evidence>
<dbReference type="PANTHER" id="PTHR11138">
    <property type="entry name" value="METHIONYL-TRNA FORMYLTRANSFERASE"/>
    <property type="match status" value="1"/>
</dbReference>
<accession>A0ABC7ZJ07</accession>
<dbReference type="NCBIfam" id="TIGR00460">
    <property type="entry name" value="fmt"/>
    <property type="match status" value="1"/>
</dbReference>
<name>A0ABC7ZJ07_MYCGT</name>
<evidence type="ECO:0000256" key="4">
    <source>
        <dbReference type="ARBA" id="ARBA00016014"/>
    </source>
</evidence>
<evidence type="ECO:0000259" key="9">
    <source>
        <dbReference type="Pfam" id="PF02911"/>
    </source>
</evidence>
<dbReference type="AlphaFoldDB" id="A0ABC7ZJ07"/>
<evidence type="ECO:0000256" key="5">
    <source>
        <dbReference type="ARBA" id="ARBA00022679"/>
    </source>
</evidence>
<keyword evidence="5" id="KW-0808">Transferase</keyword>
<comment type="similarity">
    <text evidence="2">Belongs to the Fmt family.</text>
</comment>
<dbReference type="KEGG" id="mgx:CM1_02230"/>
<proteinExistence type="inferred from homology"/>
<evidence type="ECO:0000256" key="7">
    <source>
        <dbReference type="ARBA" id="ARBA00048558"/>
    </source>
</evidence>
<dbReference type="RefSeq" id="WP_014894308.1">
    <property type="nucleotide sequence ID" value="NC_018497.1"/>
</dbReference>
<dbReference type="Pfam" id="PF02911">
    <property type="entry name" value="Formyl_trans_C"/>
    <property type="match status" value="1"/>
</dbReference>
<dbReference type="GO" id="GO:0004479">
    <property type="term" value="F:methionyl-tRNA formyltransferase activity"/>
    <property type="evidence" value="ECO:0007669"/>
    <property type="project" value="UniProtKB-EC"/>
</dbReference>
<dbReference type="EMBL" id="CP003772">
    <property type="protein sequence ID" value="AFQ04202.1"/>
    <property type="molecule type" value="Genomic_DNA"/>
</dbReference>
<dbReference type="Proteomes" id="UP000005254">
    <property type="component" value="Chromosome"/>
</dbReference>
<dbReference type="InterPro" id="IPR011034">
    <property type="entry name" value="Formyl_transferase-like_C_sf"/>
</dbReference>
<dbReference type="EC" id="2.1.2.9" evidence="3"/>